<keyword evidence="2" id="KW-0805">Transcription regulation</keyword>
<evidence type="ECO:0000313" key="9">
    <source>
        <dbReference type="Proteomes" id="UP000438182"/>
    </source>
</evidence>
<dbReference type="PRINTS" id="PR00038">
    <property type="entry name" value="HTHLUXR"/>
</dbReference>
<dbReference type="Pfam" id="PF00072">
    <property type="entry name" value="Response_reg"/>
    <property type="match status" value="1"/>
</dbReference>
<dbReference type="PANTHER" id="PTHR43214">
    <property type="entry name" value="TWO-COMPONENT RESPONSE REGULATOR"/>
    <property type="match status" value="1"/>
</dbReference>
<dbReference type="InterPro" id="IPR011006">
    <property type="entry name" value="CheY-like_superfamily"/>
</dbReference>
<dbReference type="PROSITE" id="PS50043">
    <property type="entry name" value="HTH_LUXR_2"/>
    <property type="match status" value="1"/>
</dbReference>
<keyword evidence="1 5" id="KW-0597">Phosphoprotein</keyword>
<organism evidence="8 9">
    <name type="scientific">Agromyces seonyuensis</name>
    <dbReference type="NCBI Taxonomy" id="2662446"/>
    <lineage>
        <taxon>Bacteria</taxon>
        <taxon>Bacillati</taxon>
        <taxon>Actinomycetota</taxon>
        <taxon>Actinomycetes</taxon>
        <taxon>Micrococcales</taxon>
        <taxon>Microbacteriaceae</taxon>
        <taxon>Agromyces</taxon>
    </lineage>
</organism>
<protein>
    <submittedName>
        <fullName evidence="8">Response regulator</fullName>
    </submittedName>
</protein>
<reference evidence="8 9" key="1">
    <citation type="submission" date="2019-12" db="EMBL/GenBank/DDBJ databases">
        <authorList>
            <person name="Kim Y.S."/>
        </authorList>
    </citation>
    <scope>NUCLEOTIDE SEQUENCE [LARGE SCALE GENOMIC DNA]</scope>
    <source>
        <strain evidence="8 9">MMS17-SY077</strain>
    </source>
</reference>
<dbReference type="CDD" id="cd06170">
    <property type="entry name" value="LuxR_C_like"/>
    <property type="match status" value="1"/>
</dbReference>
<comment type="caution">
    <text evidence="8">The sequence shown here is derived from an EMBL/GenBank/DDBJ whole genome shotgun (WGS) entry which is preliminary data.</text>
</comment>
<dbReference type="InterPro" id="IPR039420">
    <property type="entry name" value="WalR-like"/>
</dbReference>
<dbReference type="CDD" id="cd17535">
    <property type="entry name" value="REC_NarL-like"/>
    <property type="match status" value="1"/>
</dbReference>
<evidence type="ECO:0000259" key="7">
    <source>
        <dbReference type="PROSITE" id="PS50110"/>
    </source>
</evidence>
<evidence type="ECO:0000256" key="2">
    <source>
        <dbReference type="ARBA" id="ARBA00023015"/>
    </source>
</evidence>
<dbReference type="SUPFAM" id="SSF52172">
    <property type="entry name" value="CheY-like"/>
    <property type="match status" value="1"/>
</dbReference>
<keyword evidence="3" id="KW-0238">DNA-binding</keyword>
<dbReference type="PROSITE" id="PS50110">
    <property type="entry name" value="RESPONSE_REGULATORY"/>
    <property type="match status" value="1"/>
</dbReference>
<name>A0A6I4P0D1_9MICO</name>
<dbReference type="EMBL" id="WSTA01000094">
    <property type="protein sequence ID" value="MWC00021.1"/>
    <property type="molecule type" value="Genomic_DNA"/>
</dbReference>
<dbReference type="PANTHER" id="PTHR43214:SF24">
    <property type="entry name" value="TRANSCRIPTIONAL REGULATORY PROTEIN NARL-RELATED"/>
    <property type="match status" value="1"/>
</dbReference>
<dbReference type="InterPro" id="IPR058245">
    <property type="entry name" value="NreC/VraR/RcsB-like_REC"/>
</dbReference>
<dbReference type="Proteomes" id="UP000438182">
    <property type="component" value="Unassembled WGS sequence"/>
</dbReference>
<dbReference type="InterPro" id="IPR001789">
    <property type="entry name" value="Sig_transdc_resp-reg_receiver"/>
</dbReference>
<dbReference type="GO" id="GO:0000160">
    <property type="term" value="P:phosphorelay signal transduction system"/>
    <property type="evidence" value="ECO:0007669"/>
    <property type="project" value="InterPro"/>
</dbReference>
<evidence type="ECO:0000313" key="8">
    <source>
        <dbReference type="EMBL" id="MWC00021.1"/>
    </source>
</evidence>
<dbReference type="AlphaFoldDB" id="A0A6I4P0D1"/>
<dbReference type="SMART" id="SM00421">
    <property type="entry name" value="HTH_LUXR"/>
    <property type="match status" value="1"/>
</dbReference>
<keyword evidence="4" id="KW-0804">Transcription</keyword>
<evidence type="ECO:0000256" key="5">
    <source>
        <dbReference type="PROSITE-ProRule" id="PRU00169"/>
    </source>
</evidence>
<keyword evidence="9" id="KW-1185">Reference proteome</keyword>
<dbReference type="GO" id="GO:0006355">
    <property type="term" value="P:regulation of DNA-templated transcription"/>
    <property type="evidence" value="ECO:0007669"/>
    <property type="project" value="InterPro"/>
</dbReference>
<feature type="domain" description="Response regulatory" evidence="7">
    <location>
        <begin position="3"/>
        <end position="118"/>
    </location>
</feature>
<dbReference type="Gene3D" id="3.40.50.2300">
    <property type="match status" value="1"/>
</dbReference>
<gene>
    <name evidence="8" type="ORF">GB864_15845</name>
</gene>
<dbReference type="GO" id="GO:0003677">
    <property type="term" value="F:DNA binding"/>
    <property type="evidence" value="ECO:0007669"/>
    <property type="project" value="UniProtKB-KW"/>
</dbReference>
<evidence type="ECO:0000259" key="6">
    <source>
        <dbReference type="PROSITE" id="PS50043"/>
    </source>
</evidence>
<dbReference type="InterPro" id="IPR016032">
    <property type="entry name" value="Sig_transdc_resp-reg_C-effctor"/>
</dbReference>
<dbReference type="InterPro" id="IPR000792">
    <property type="entry name" value="Tscrpt_reg_LuxR_C"/>
</dbReference>
<evidence type="ECO:0000256" key="3">
    <source>
        <dbReference type="ARBA" id="ARBA00023125"/>
    </source>
</evidence>
<dbReference type="SUPFAM" id="SSF46894">
    <property type="entry name" value="C-terminal effector domain of the bipartite response regulators"/>
    <property type="match status" value="1"/>
</dbReference>
<evidence type="ECO:0000256" key="1">
    <source>
        <dbReference type="ARBA" id="ARBA00022553"/>
    </source>
</evidence>
<feature type="modified residue" description="4-aspartylphosphate" evidence="5">
    <location>
        <position position="53"/>
    </location>
</feature>
<feature type="domain" description="HTH luxR-type" evidence="6">
    <location>
        <begin position="143"/>
        <end position="208"/>
    </location>
</feature>
<dbReference type="Pfam" id="PF00196">
    <property type="entry name" value="GerE"/>
    <property type="match status" value="1"/>
</dbReference>
<dbReference type="SMART" id="SM00448">
    <property type="entry name" value="REC"/>
    <property type="match status" value="1"/>
</dbReference>
<dbReference type="RefSeq" id="WP_160426671.1">
    <property type="nucleotide sequence ID" value="NZ_WSTA01000094.1"/>
</dbReference>
<proteinExistence type="predicted"/>
<accession>A0A6I4P0D1</accession>
<evidence type="ECO:0000256" key="4">
    <source>
        <dbReference type="ARBA" id="ARBA00023163"/>
    </source>
</evidence>
<sequence length="209" mass="21516">MTRAVVVDDHPVFRKGLAALLRASEVDVVGEAGSGLEALAVVAETQPDVVLMDVSMPDLDGIAATEQLTARHPDVRVVVITQLEDESTVSRMLRAGASAYVTKQSSPEQILAAVAAAAGGALWLGPGVPRPLGGGGAPSAPTIPPPLSGLTARESSIADLVGRGLTNPVISERLGLSTKTVANYVSIIMLKVGAADRQELARTIRSLRG</sequence>